<evidence type="ECO:0000313" key="2">
    <source>
        <dbReference type="EMBL" id="MUP40901.1"/>
    </source>
</evidence>
<reference evidence="2" key="1">
    <citation type="submission" date="2018-11" db="EMBL/GenBank/DDBJ databases">
        <title>Venom-gland transcriptomics and venom proteomics of the Florida green centipede (Hemiscolopendra marginata) reveal sex-based variation in a centipede venom.</title>
        <authorList>
            <person name="Nystrom G.S."/>
            <person name="Ward M.J."/>
            <person name="Ellsworth S.A."/>
            <person name="Rokyta D.R."/>
        </authorList>
    </citation>
    <scope>NUCLEOTIDE SEQUENCE</scope>
    <source>
        <tissue evidence="2">Venom gland</tissue>
    </source>
</reference>
<dbReference type="EMBL" id="GHBY01000724">
    <property type="protein sequence ID" value="MUP40901.1"/>
    <property type="molecule type" value="Transcribed_RNA"/>
</dbReference>
<dbReference type="AlphaFoldDB" id="A0A646QF81"/>
<dbReference type="SUPFAM" id="SSF50814">
    <property type="entry name" value="Lipocalins"/>
    <property type="match status" value="1"/>
</dbReference>
<proteinExistence type="predicted"/>
<dbReference type="InterPro" id="IPR012674">
    <property type="entry name" value="Calycin"/>
</dbReference>
<accession>A0A646QF81</accession>
<protein>
    <submittedName>
        <fullName evidence="2">Venom protein</fullName>
    </submittedName>
</protein>
<keyword evidence="1" id="KW-0732">Signal</keyword>
<sequence>MSLLILATILALGVINIEASDVASNQAICPDIQSDSVEGIEGRWFRVYSNMKYHNVKCAYGDIVNLGHDEFVSTVILDLVEGGSDNITSTIKKEADGKYYDFWVDEEGVLHRDLTMMKLDGDFLLTWICIDLGNGRVGEHASIHSKTHKLSNAVVVKYDNWLKERGSQGGHFYETRLDECSAQ</sequence>
<name>A0A646QF81_9MYRI</name>
<feature type="chain" id="PRO_5024978373" evidence="1">
    <location>
        <begin position="20"/>
        <end position="183"/>
    </location>
</feature>
<evidence type="ECO:0000256" key="1">
    <source>
        <dbReference type="SAM" id="SignalP"/>
    </source>
</evidence>
<organism evidence="2">
    <name type="scientific">Hemiscolopendra marginata</name>
    <dbReference type="NCBI Taxonomy" id="943146"/>
    <lineage>
        <taxon>Eukaryota</taxon>
        <taxon>Metazoa</taxon>
        <taxon>Ecdysozoa</taxon>
        <taxon>Arthropoda</taxon>
        <taxon>Myriapoda</taxon>
        <taxon>Chilopoda</taxon>
        <taxon>Pleurostigmophora</taxon>
        <taxon>Scolopendromorpha</taxon>
        <taxon>Scolopendridae</taxon>
        <taxon>Hemiscolopendra</taxon>
    </lineage>
</organism>
<feature type="signal peptide" evidence="1">
    <location>
        <begin position="1"/>
        <end position="19"/>
    </location>
</feature>
<dbReference type="Gene3D" id="2.40.128.20">
    <property type="match status" value="1"/>
</dbReference>